<dbReference type="Pfam" id="PF08352">
    <property type="entry name" value="oligo_HPY"/>
    <property type="match status" value="1"/>
</dbReference>
<gene>
    <name evidence="11" type="ORF">K6Y31_01580</name>
</gene>
<dbReference type="PROSITE" id="PS50893">
    <property type="entry name" value="ABC_TRANSPORTER_2"/>
    <property type="match status" value="1"/>
</dbReference>
<dbReference type="InterPro" id="IPR013563">
    <property type="entry name" value="Oligopep_ABC_C"/>
</dbReference>
<dbReference type="EMBL" id="JAIMJA010000001">
    <property type="protein sequence ID" value="MCE2593506.1"/>
    <property type="molecule type" value="Genomic_DNA"/>
</dbReference>
<evidence type="ECO:0000256" key="3">
    <source>
        <dbReference type="ARBA" id="ARBA00022448"/>
    </source>
</evidence>
<feature type="domain" description="ABC transporter" evidence="10">
    <location>
        <begin position="28"/>
        <end position="278"/>
    </location>
</feature>
<organism evidence="11 12">
    <name type="scientific">Motilimonas cestriensis</name>
    <dbReference type="NCBI Taxonomy" id="2742685"/>
    <lineage>
        <taxon>Bacteria</taxon>
        <taxon>Pseudomonadati</taxon>
        <taxon>Pseudomonadota</taxon>
        <taxon>Gammaproteobacteria</taxon>
        <taxon>Alteromonadales</taxon>
        <taxon>Alteromonadales genera incertae sedis</taxon>
        <taxon>Motilimonas</taxon>
    </lineage>
</organism>
<dbReference type="RefSeq" id="WP_233051109.1">
    <property type="nucleotide sequence ID" value="NZ_JAIMJA010000001.1"/>
</dbReference>
<dbReference type="PANTHER" id="PTHR43297:SF2">
    <property type="entry name" value="DIPEPTIDE TRANSPORT ATP-BINDING PROTEIN DPPD"/>
    <property type="match status" value="1"/>
</dbReference>
<dbReference type="Pfam" id="PF00005">
    <property type="entry name" value="ABC_tran"/>
    <property type="match status" value="1"/>
</dbReference>
<keyword evidence="3" id="KW-0813">Transport</keyword>
<name>A0ABS8W3I0_9GAMM</name>
<comment type="similarity">
    <text evidence="2">Belongs to the ABC transporter superfamily.</text>
</comment>
<dbReference type="CDD" id="cd03257">
    <property type="entry name" value="ABC_NikE_OppD_transporters"/>
    <property type="match status" value="1"/>
</dbReference>
<dbReference type="EC" id="7.4.2.9" evidence="8"/>
<evidence type="ECO:0000313" key="12">
    <source>
        <dbReference type="Proteomes" id="UP001201273"/>
    </source>
</evidence>
<dbReference type="InterPro" id="IPR017871">
    <property type="entry name" value="ABC_transporter-like_CS"/>
</dbReference>
<accession>A0ABS8W3I0</accession>
<dbReference type="NCBIfam" id="TIGR01727">
    <property type="entry name" value="oligo_HPY"/>
    <property type="match status" value="1"/>
</dbReference>
<comment type="caution">
    <text evidence="11">The sequence shown here is derived from an EMBL/GenBank/DDBJ whole genome shotgun (WGS) entry which is preliminary data.</text>
</comment>
<dbReference type="InterPro" id="IPR003439">
    <property type="entry name" value="ABC_transporter-like_ATP-bd"/>
</dbReference>
<keyword evidence="7" id="KW-0472">Membrane</keyword>
<keyword evidence="5" id="KW-0547">Nucleotide-binding</keyword>
<evidence type="ECO:0000256" key="1">
    <source>
        <dbReference type="ARBA" id="ARBA00004417"/>
    </source>
</evidence>
<evidence type="ECO:0000313" key="11">
    <source>
        <dbReference type="EMBL" id="MCE2593506.1"/>
    </source>
</evidence>
<comment type="subcellular location">
    <subcellularLocation>
        <location evidence="1">Cell inner membrane</location>
        <topology evidence="1">Peripheral membrane protein</topology>
    </subcellularLocation>
</comment>
<protein>
    <recommendedName>
        <fullName evidence="8">ABC-type dipeptide transporter</fullName>
        <ecNumber evidence="8">7.4.2.9</ecNumber>
    </recommendedName>
</protein>
<reference evidence="11 12" key="1">
    <citation type="journal article" date="2022" name="Environ. Microbiol. Rep.">
        <title>Eco-phylogenetic analyses reveal divergent evolution of vitamin B12 metabolism in the marine bacterial family 'Psychromonadaceae'.</title>
        <authorList>
            <person name="Jin X."/>
            <person name="Yang Y."/>
            <person name="Cao H."/>
            <person name="Gao B."/>
            <person name="Zhao Z."/>
        </authorList>
    </citation>
    <scope>NUCLEOTIDE SEQUENCE [LARGE SCALE GENOMIC DNA]</scope>
    <source>
        <strain evidence="11 12">MKS20</strain>
    </source>
</reference>
<evidence type="ECO:0000256" key="9">
    <source>
        <dbReference type="ARBA" id="ARBA00047356"/>
    </source>
</evidence>
<dbReference type="SUPFAM" id="SSF52540">
    <property type="entry name" value="P-loop containing nucleoside triphosphate hydrolases"/>
    <property type="match status" value="1"/>
</dbReference>
<comment type="catalytic activity">
    <reaction evidence="9">
        <text>a dipeptide(out) + ATP + H2O = a dipeptide(in) + ADP + phosphate + H(+)</text>
        <dbReference type="Rhea" id="RHEA:23120"/>
        <dbReference type="ChEBI" id="CHEBI:15377"/>
        <dbReference type="ChEBI" id="CHEBI:15378"/>
        <dbReference type="ChEBI" id="CHEBI:30616"/>
        <dbReference type="ChEBI" id="CHEBI:43474"/>
        <dbReference type="ChEBI" id="CHEBI:90799"/>
        <dbReference type="ChEBI" id="CHEBI:456216"/>
        <dbReference type="EC" id="7.4.2.9"/>
    </reaction>
</comment>
<evidence type="ECO:0000256" key="5">
    <source>
        <dbReference type="ARBA" id="ARBA00022741"/>
    </source>
</evidence>
<evidence type="ECO:0000256" key="8">
    <source>
        <dbReference type="ARBA" id="ARBA00038852"/>
    </source>
</evidence>
<evidence type="ECO:0000259" key="10">
    <source>
        <dbReference type="PROSITE" id="PS50893"/>
    </source>
</evidence>
<sequence>MKPLKSNQSSMTEREERTLLLGEVVLDVRQLETTFTTEQGPVKVLDGVSFQAKRGQTIGIVGESGCGKSVTSLSIMGLLPRPHGQVTGGEVLYQGQDVTKLPPEKLYEMRGNRIAMIFQEPMTALNPVHTIGDQLCEVFRLHRPEFNKQQRKIEAIKMLKKVDIPAPEKRFDVYPHELSGGMRQRVMIAIALACKPDILIADEPTTALDVTIQAQILSLMKDLQQETGMAIIFITHDLGVVAEICDEVVVMYAGRAVEKTNVFELFENPRHPYSRGLLNSIPRLDDKPKTRLNTIEGSVPSLADMPKGCRFYNRCPDRQDKCESQTPQPEMVAEDHMVSCLRLKELS</sequence>
<keyword evidence="6 11" id="KW-0067">ATP-binding</keyword>
<evidence type="ECO:0000256" key="2">
    <source>
        <dbReference type="ARBA" id="ARBA00005417"/>
    </source>
</evidence>
<keyword evidence="12" id="KW-1185">Reference proteome</keyword>
<dbReference type="Proteomes" id="UP001201273">
    <property type="component" value="Unassembled WGS sequence"/>
</dbReference>
<proteinExistence type="inferred from homology"/>
<evidence type="ECO:0000256" key="4">
    <source>
        <dbReference type="ARBA" id="ARBA00022475"/>
    </source>
</evidence>
<dbReference type="GO" id="GO:0005524">
    <property type="term" value="F:ATP binding"/>
    <property type="evidence" value="ECO:0007669"/>
    <property type="project" value="UniProtKB-KW"/>
</dbReference>
<dbReference type="SMART" id="SM00382">
    <property type="entry name" value="AAA"/>
    <property type="match status" value="1"/>
</dbReference>
<dbReference type="InterPro" id="IPR050388">
    <property type="entry name" value="ABC_Ni/Peptide_Import"/>
</dbReference>
<dbReference type="InterPro" id="IPR003593">
    <property type="entry name" value="AAA+_ATPase"/>
</dbReference>
<dbReference type="Gene3D" id="3.40.50.300">
    <property type="entry name" value="P-loop containing nucleotide triphosphate hydrolases"/>
    <property type="match status" value="1"/>
</dbReference>
<dbReference type="PANTHER" id="PTHR43297">
    <property type="entry name" value="OLIGOPEPTIDE TRANSPORT ATP-BINDING PROTEIN APPD"/>
    <property type="match status" value="1"/>
</dbReference>
<dbReference type="PROSITE" id="PS00211">
    <property type="entry name" value="ABC_TRANSPORTER_1"/>
    <property type="match status" value="1"/>
</dbReference>
<keyword evidence="4" id="KW-1003">Cell membrane</keyword>
<evidence type="ECO:0000256" key="6">
    <source>
        <dbReference type="ARBA" id="ARBA00022840"/>
    </source>
</evidence>
<dbReference type="InterPro" id="IPR027417">
    <property type="entry name" value="P-loop_NTPase"/>
</dbReference>
<evidence type="ECO:0000256" key="7">
    <source>
        <dbReference type="ARBA" id="ARBA00023136"/>
    </source>
</evidence>